<name>A0A314UQZ6_PRUYE</name>
<dbReference type="EMBL" id="PJQY01003120">
    <property type="protein sequence ID" value="PQM39943.1"/>
    <property type="molecule type" value="Genomic_DNA"/>
</dbReference>
<protein>
    <submittedName>
        <fullName evidence="1">Uncharacterized protein</fullName>
    </submittedName>
</protein>
<proteinExistence type="predicted"/>
<keyword evidence="2" id="KW-1185">Reference proteome</keyword>
<gene>
    <name evidence="1" type="ORF">Pyn_25194</name>
</gene>
<evidence type="ECO:0000313" key="1">
    <source>
        <dbReference type="EMBL" id="PQM39943.1"/>
    </source>
</evidence>
<dbReference type="Proteomes" id="UP000250321">
    <property type="component" value="Unassembled WGS sequence"/>
</dbReference>
<accession>A0A314UQZ6</accession>
<dbReference type="AlphaFoldDB" id="A0A314UQZ6"/>
<organism evidence="1 2">
    <name type="scientific">Prunus yedoensis var. nudiflora</name>
    <dbReference type="NCBI Taxonomy" id="2094558"/>
    <lineage>
        <taxon>Eukaryota</taxon>
        <taxon>Viridiplantae</taxon>
        <taxon>Streptophyta</taxon>
        <taxon>Embryophyta</taxon>
        <taxon>Tracheophyta</taxon>
        <taxon>Spermatophyta</taxon>
        <taxon>Magnoliopsida</taxon>
        <taxon>eudicotyledons</taxon>
        <taxon>Gunneridae</taxon>
        <taxon>Pentapetalae</taxon>
        <taxon>rosids</taxon>
        <taxon>fabids</taxon>
        <taxon>Rosales</taxon>
        <taxon>Rosaceae</taxon>
        <taxon>Amygdaloideae</taxon>
        <taxon>Amygdaleae</taxon>
        <taxon>Prunus</taxon>
    </lineage>
</organism>
<evidence type="ECO:0000313" key="2">
    <source>
        <dbReference type="Proteomes" id="UP000250321"/>
    </source>
</evidence>
<sequence length="93" mass="10212">MTIPLLTTELFRLRKCVPVPSGAKCQLHRPPPLDGTGAAPAERLLLTIDPFRLRKCAPVSSGARCQLHRPPPPWMGLAPHQQKGYLCPCPPLE</sequence>
<reference evidence="1 2" key="1">
    <citation type="submission" date="2018-02" db="EMBL/GenBank/DDBJ databases">
        <title>Draft genome of wild Prunus yedoensis var. nudiflora.</title>
        <authorList>
            <person name="Baek S."/>
            <person name="Kim J.-H."/>
            <person name="Choi K."/>
            <person name="Kim G.-B."/>
            <person name="Cho A."/>
            <person name="Jang H."/>
            <person name="Shin C.-H."/>
            <person name="Yu H.-J."/>
            <person name="Mun J.-H."/>
        </authorList>
    </citation>
    <scope>NUCLEOTIDE SEQUENCE [LARGE SCALE GENOMIC DNA]</scope>
    <source>
        <strain evidence="2">cv. Jeju island</strain>
        <tissue evidence="1">Leaf</tissue>
    </source>
</reference>
<comment type="caution">
    <text evidence="1">The sequence shown here is derived from an EMBL/GenBank/DDBJ whole genome shotgun (WGS) entry which is preliminary data.</text>
</comment>